<gene>
    <name evidence="11 15" type="primary">pyrK</name>
    <name evidence="15" type="ordered locus">TEPIRE1_2652</name>
</gene>
<evidence type="ECO:0000256" key="6">
    <source>
        <dbReference type="ARBA" id="ARBA00022827"/>
    </source>
</evidence>
<dbReference type="InterPro" id="IPR023455">
    <property type="entry name" value="Dihydroorotate_DHASE_ETsu"/>
</dbReference>
<dbReference type="HOGENOM" id="CLU_003827_1_2_9"/>
<dbReference type="InterPro" id="IPR012165">
    <property type="entry name" value="Cyt_c3_hydrogenase_gsu"/>
</dbReference>
<keyword evidence="3 11" id="KW-0285">Flavoprotein</keyword>
<dbReference type="AlphaFoldDB" id="F4LTW8"/>
<comment type="subunit">
    <text evidence="11">Heterotetramer of 2 PyrK and 2 PyrD type B subunits.</text>
</comment>
<evidence type="ECO:0000256" key="8">
    <source>
        <dbReference type="ARBA" id="ARBA00022982"/>
    </source>
</evidence>
<dbReference type="PROSITE" id="PS51384">
    <property type="entry name" value="FAD_FR"/>
    <property type="match status" value="1"/>
</dbReference>
<evidence type="ECO:0000256" key="13">
    <source>
        <dbReference type="PIRSR" id="PIRSR006816-2"/>
    </source>
</evidence>
<dbReference type="InterPro" id="IPR001433">
    <property type="entry name" value="OxRdtase_FAD/NAD-bd"/>
</dbReference>
<dbReference type="HAMAP" id="MF_01211">
    <property type="entry name" value="DHODB_Fe_S_bind"/>
    <property type="match status" value="1"/>
</dbReference>
<dbReference type="eggNOG" id="COG0543">
    <property type="taxonomic scope" value="Bacteria"/>
</dbReference>
<feature type="domain" description="FAD-binding FR-type" evidence="14">
    <location>
        <begin position="4"/>
        <end position="104"/>
    </location>
</feature>
<dbReference type="GO" id="GO:0050660">
    <property type="term" value="F:flavin adenine dinucleotide binding"/>
    <property type="evidence" value="ECO:0007669"/>
    <property type="project" value="InterPro"/>
</dbReference>
<keyword evidence="5 11" id="KW-0479">Metal-binding</keyword>
<comment type="function">
    <text evidence="11">Responsible for channeling the electrons from the oxidation of dihydroorotate from the FMN redox center in the PyrD type B subunit to the ultimate electron acceptor NAD(+).</text>
</comment>
<dbReference type="KEGG" id="tep:TepRe1_2465"/>
<dbReference type="GO" id="GO:0046872">
    <property type="term" value="F:metal ion binding"/>
    <property type="evidence" value="ECO:0007669"/>
    <property type="project" value="UniProtKB-KW"/>
</dbReference>
<dbReference type="RefSeq" id="WP_013779484.1">
    <property type="nucleotide sequence ID" value="NC_015519.1"/>
</dbReference>
<evidence type="ECO:0000256" key="11">
    <source>
        <dbReference type="HAMAP-Rule" id="MF_01211"/>
    </source>
</evidence>
<protein>
    <recommendedName>
        <fullName evidence="11">Dihydroorotate dehydrogenase B (NAD(+)), electron transfer subunit</fullName>
    </recommendedName>
    <alternativeName>
        <fullName evidence="11">Dihydroorotate oxidase B, electron transfer subunit</fullName>
    </alternativeName>
</protein>
<dbReference type="Gene3D" id="2.10.240.10">
    <property type="entry name" value="Dihydroorotate dehydrogenase, electron transfer subunit"/>
    <property type="match status" value="1"/>
</dbReference>
<dbReference type="PANTHER" id="PTHR43513:SF3">
    <property type="entry name" value="DIHYDROOROTATE DEHYDROGENASE B (NAD(+)), ELECTRON TRANSFER SUBUNIT-RELATED"/>
    <property type="match status" value="1"/>
</dbReference>
<dbReference type="Proteomes" id="UP000010802">
    <property type="component" value="Chromosome"/>
</dbReference>
<dbReference type="InterPro" id="IPR039261">
    <property type="entry name" value="FNR_nucleotide-bd"/>
</dbReference>
<dbReference type="STRING" id="1209989.TepRe1_2465"/>
<proteinExistence type="inferred from homology"/>
<keyword evidence="6 11" id="KW-0274">FAD</keyword>
<evidence type="ECO:0000256" key="10">
    <source>
        <dbReference type="ARBA" id="ARBA00023014"/>
    </source>
</evidence>
<dbReference type="GO" id="GO:0051537">
    <property type="term" value="F:2 iron, 2 sulfur cluster binding"/>
    <property type="evidence" value="ECO:0007669"/>
    <property type="project" value="UniProtKB-KW"/>
</dbReference>
<evidence type="ECO:0000256" key="2">
    <source>
        <dbReference type="ARBA" id="ARBA00022448"/>
    </source>
</evidence>
<comment type="cofactor">
    <cofactor evidence="11">
        <name>[2Fe-2S] cluster</name>
        <dbReference type="ChEBI" id="CHEBI:190135"/>
    </cofactor>
    <text evidence="11">Binds 1 [2Fe-2S] cluster per subunit.</text>
</comment>
<feature type="binding site" evidence="11 13">
    <location>
        <position position="253"/>
    </location>
    <ligand>
        <name>[2Fe-2S] cluster</name>
        <dbReference type="ChEBI" id="CHEBI:190135"/>
    </ligand>
</feature>
<dbReference type="InterPro" id="IPR050353">
    <property type="entry name" value="PyrK_electron_transfer"/>
</dbReference>
<feature type="binding site" evidence="11 12">
    <location>
        <begin position="55"/>
        <end position="58"/>
    </location>
    <ligand>
        <name>FAD</name>
        <dbReference type="ChEBI" id="CHEBI:57692"/>
    </ligand>
</feature>
<dbReference type="PATRIC" id="fig|1209989.3.peg.3039"/>
<keyword evidence="10 11" id="KW-0411">Iron-sulfur</keyword>
<dbReference type="PIRSF" id="PIRSF006816">
    <property type="entry name" value="Cyc3_hyd_g"/>
    <property type="match status" value="1"/>
</dbReference>
<feature type="binding site" evidence="11 13">
    <location>
        <position position="240"/>
    </location>
    <ligand>
        <name>[2Fe-2S] cluster</name>
        <dbReference type="ChEBI" id="CHEBI:190135"/>
    </ligand>
</feature>
<feature type="binding site" evidence="11 12">
    <location>
        <begin position="79"/>
        <end position="80"/>
    </location>
    <ligand>
        <name>FAD</name>
        <dbReference type="ChEBI" id="CHEBI:57692"/>
    </ligand>
</feature>
<comment type="similarity">
    <text evidence="1 11">Belongs to the PyrK family.</text>
</comment>
<dbReference type="GO" id="GO:0016491">
    <property type="term" value="F:oxidoreductase activity"/>
    <property type="evidence" value="ECO:0007669"/>
    <property type="project" value="InterPro"/>
</dbReference>
<keyword evidence="7 11" id="KW-0665">Pyrimidine biosynthesis</keyword>
<dbReference type="Pfam" id="PF00175">
    <property type="entry name" value="NAD_binding_1"/>
    <property type="match status" value="1"/>
</dbReference>
<evidence type="ECO:0000313" key="16">
    <source>
        <dbReference type="Proteomes" id="UP000010802"/>
    </source>
</evidence>
<comment type="cofactor">
    <cofactor evidence="11 12">
        <name>FAD</name>
        <dbReference type="ChEBI" id="CHEBI:57692"/>
    </cofactor>
    <text evidence="11 12">Binds 1 FAD per subunit.</text>
</comment>
<evidence type="ECO:0000256" key="4">
    <source>
        <dbReference type="ARBA" id="ARBA00022714"/>
    </source>
</evidence>
<reference evidence="16" key="1">
    <citation type="journal article" date="2013" name="Genome Announc.">
        <title>First genome sequence of a syntrophic acetate-oxidizing bacterium, Tepidanaerobacter acetatoxydans strain Re1.</title>
        <authorList>
            <person name="Manzoor S."/>
            <person name="Bongcam-Rudloff E."/>
            <person name="Schnurer A."/>
            <person name="Muller B."/>
        </authorList>
    </citation>
    <scope>NUCLEOTIDE SEQUENCE [LARGE SCALE GENOMIC DNA]</scope>
    <source>
        <strain evidence="16">Re1</strain>
    </source>
</reference>
<dbReference type="InterPro" id="IPR037117">
    <property type="entry name" value="Dihydroorotate_DH_ele_sf"/>
</dbReference>
<evidence type="ECO:0000256" key="3">
    <source>
        <dbReference type="ARBA" id="ARBA00022630"/>
    </source>
</evidence>
<keyword evidence="4 11" id="KW-0001">2Fe-2S</keyword>
<dbReference type="PRINTS" id="PR00406">
    <property type="entry name" value="CYTB5RDTASE"/>
</dbReference>
<dbReference type="CDD" id="cd06218">
    <property type="entry name" value="DHOD_e_trans"/>
    <property type="match status" value="1"/>
</dbReference>
<evidence type="ECO:0000313" key="15">
    <source>
        <dbReference type="EMBL" id="CCP27517.1"/>
    </source>
</evidence>
<dbReference type="Gene3D" id="3.40.50.80">
    <property type="entry name" value="Nucleotide-binding domain of ferredoxin-NADP reductase (FNR) module"/>
    <property type="match status" value="1"/>
</dbReference>
<dbReference type="InterPro" id="IPR017938">
    <property type="entry name" value="Riboflavin_synthase-like_b-brl"/>
</dbReference>
<dbReference type="SUPFAM" id="SSF52343">
    <property type="entry name" value="Ferredoxin reductase-like, C-terminal NADP-linked domain"/>
    <property type="match status" value="1"/>
</dbReference>
<accession>L0S6Q2</accession>
<feature type="binding site" evidence="11 13">
    <location>
        <position position="232"/>
    </location>
    <ligand>
        <name>[2Fe-2S] cluster</name>
        <dbReference type="ChEBI" id="CHEBI:190135"/>
    </ligand>
</feature>
<keyword evidence="9 11" id="KW-0408">Iron</keyword>
<dbReference type="EMBL" id="HF563609">
    <property type="protein sequence ID" value="CCP27517.1"/>
    <property type="molecule type" value="Genomic_DNA"/>
</dbReference>
<dbReference type="UniPathway" id="UPA00070">
    <property type="reaction ID" value="UER00945"/>
</dbReference>
<evidence type="ECO:0000256" key="12">
    <source>
        <dbReference type="PIRSR" id="PIRSR006816-1"/>
    </source>
</evidence>
<dbReference type="PANTHER" id="PTHR43513">
    <property type="entry name" value="DIHYDROOROTATE DEHYDROGENASE B (NAD(+)), ELECTRON TRANSFER SUBUNIT"/>
    <property type="match status" value="1"/>
</dbReference>
<accession>F4LTW8</accession>
<dbReference type="Gene3D" id="2.40.30.10">
    <property type="entry name" value="Translation factors"/>
    <property type="match status" value="1"/>
</dbReference>
<comment type="pathway">
    <text evidence="11">Pyrimidine metabolism; UMP biosynthesis via de novo pathway; orotate from (S)-dihydroorotate (NAD(+) route): step 1/1.</text>
</comment>
<dbReference type="InterPro" id="IPR019480">
    <property type="entry name" value="Dihydroorotate_DH_Fe-S-bd"/>
</dbReference>
<feature type="binding site" evidence="11 13">
    <location>
        <position position="237"/>
    </location>
    <ligand>
        <name>[2Fe-2S] cluster</name>
        <dbReference type="ChEBI" id="CHEBI:190135"/>
    </ligand>
</feature>
<dbReference type="GO" id="GO:0044205">
    <property type="term" value="P:'de novo' UMP biosynthetic process"/>
    <property type="evidence" value="ECO:0007669"/>
    <property type="project" value="UniProtKB-UniRule"/>
</dbReference>
<keyword evidence="8 11" id="KW-0249">Electron transport</keyword>
<keyword evidence="2 11" id="KW-0813">Transport</keyword>
<evidence type="ECO:0000256" key="9">
    <source>
        <dbReference type="ARBA" id="ARBA00023004"/>
    </source>
</evidence>
<feature type="binding site" evidence="11 12">
    <location>
        <begin position="72"/>
        <end position="74"/>
    </location>
    <ligand>
        <name>FAD</name>
        <dbReference type="ChEBI" id="CHEBI:57692"/>
    </ligand>
</feature>
<evidence type="ECO:0000256" key="1">
    <source>
        <dbReference type="ARBA" id="ARBA00006422"/>
    </source>
</evidence>
<comment type="cofactor">
    <cofactor evidence="13">
        <name>[2Fe-2S] cluster</name>
        <dbReference type="ChEBI" id="CHEBI:190135"/>
    </cofactor>
    <text evidence="13">Binds 1 [2Fe-2S] cluster per subunit.</text>
</comment>
<sequence>MNNTVAALVDIVQNKEIAPNIYHMKIKALDIAKKAVPGQFLHIRCGKTLSPLLRRPISIADIDEKTGCVEIIYRVVGEGTRLLSQTLTGHKLDVIGPLGNGFPLPEKDAPCIIVAGGIGTAPIIYLAKKIASESKNKNSITTVLGFTTKSEVFGEEYLKFPGVETIIATDDGSYGYKGFPTDILKRLLQEHMGKTNPIIYSCGPKPMLIKVKEIAASKNIRAYLSLEEHMACGVGACLGCSVKSSGKVYKKVCKNGPVFEAGEVELC</sequence>
<evidence type="ECO:0000256" key="7">
    <source>
        <dbReference type="ARBA" id="ARBA00022975"/>
    </source>
</evidence>
<dbReference type="InterPro" id="IPR017927">
    <property type="entry name" value="FAD-bd_FR_type"/>
</dbReference>
<dbReference type="KEGG" id="tae:TepiRe1_2652"/>
<dbReference type="Pfam" id="PF10418">
    <property type="entry name" value="DHODB_Fe-S_bind"/>
    <property type="match status" value="1"/>
</dbReference>
<evidence type="ECO:0000259" key="14">
    <source>
        <dbReference type="PROSITE" id="PS51384"/>
    </source>
</evidence>
<name>F4LTW8_TEPAE</name>
<organism evidence="15 16">
    <name type="scientific">Tepidanaerobacter acetatoxydans (strain DSM 21804 / JCM 16047 / Re1)</name>
    <dbReference type="NCBI Taxonomy" id="1209989"/>
    <lineage>
        <taxon>Bacteria</taxon>
        <taxon>Bacillati</taxon>
        <taxon>Bacillota</taxon>
        <taxon>Clostridia</taxon>
        <taxon>Thermosediminibacterales</taxon>
        <taxon>Tepidanaerobacteraceae</taxon>
        <taxon>Tepidanaerobacter</taxon>
    </lineage>
</organism>
<dbReference type="OrthoDB" id="9789468at2"/>
<keyword evidence="16" id="KW-1185">Reference proteome</keyword>
<dbReference type="SUPFAM" id="SSF63380">
    <property type="entry name" value="Riboflavin synthase domain-like"/>
    <property type="match status" value="1"/>
</dbReference>
<evidence type="ECO:0000256" key="5">
    <source>
        <dbReference type="ARBA" id="ARBA00022723"/>
    </source>
</evidence>
<dbReference type="GO" id="GO:0009055">
    <property type="term" value="F:electron transfer activity"/>
    <property type="evidence" value="ECO:0007669"/>
    <property type="project" value="UniProtKB-UniRule"/>
</dbReference>